<feature type="chain" id="PRO_5039943664" evidence="2">
    <location>
        <begin position="22"/>
        <end position="105"/>
    </location>
</feature>
<dbReference type="AlphaFoldDB" id="A0A9K3LIL6"/>
<reference evidence="3" key="2">
    <citation type="submission" date="2021-04" db="EMBL/GenBank/DDBJ databases">
        <authorList>
            <person name="Podell S."/>
        </authorList>
    </citation>
    <scope>NUCLEOTIDE SEQUENCE</scope>
    <source>
        <strain evidence="3">Hildebrandi</strain>
    </source>
</reference>
<evidence type="ECO:0000256" key="1">
    <source>
        <dbReference type="SAM" id="Coils"/>
    </source>
</evidence>
<evidence type="ECO:0000313" key="3">
    <source>
        <dbReference type="EMBL" id="KAG7362807.1"/>
    </source>
</evidence>
<keyword evidence="4" id="KW-1185">Reference proteome</keyword>
<protein>
    <submittedName>
        <fullName evidence="3">Uncharacterized protein</fullName>
    </submittedName>
</protein>
<sequence>MLLLRLLIAFLWVVAFGCVDAALTKEKILENREKRVRQIQQSLRVVQKQIDGHTSGTKTIDDGKLLSLKSRVEKYQSEIADFSRKLSDEEIDEIIQESQSEAGEL</sequence>
<reference evidence="3" key="1">
    <citation type="journal article" date="2021" name="Sci. Rep.">
        <title>Diploid genomic architecture of Nitzschia inconspicua, an elite biomass production diatom.</title>
        <authorList>
            <person name="Oliver A."/>
            <person name="Podell S."/>
            <person name="Pinowska A."/>
            <person name="Traller J.C."/>
            <person name="Smith S.R."/>
            <person name="McClure R."/>
            <person name="Beliaev A."/>
            <person name="Bohutskyi P."/>
            <person name="Hill E.A."/>
            <person name="Rabines A."/>
            <person name="Zheng H."/>
            <person name="Allen L.Z."/>
            <person name="Kuo A."/>
            <person name="Grigoriev I.V."/>
            <person name="Allen A.E."/>
            <person name="Hazlebeck D."/>
            <person name="Allen E.E."/>
        </authorList>
    </citation>
    <scope>NUCLEOTIDE SEQUENCE</scope>
    <source>
        <strain evidence="3">Hildebrandi</strain>
    </source>
</reference>
<gene>
    <name evidence="3" type="ORF">IV203_026167</name>
</gene>
<feature type="signal peptide" evidence="2">
    <location>
        <begin position="1"/>
        <end position="21"/>
    </location>
</feature>
<organism evidence="3 4">
    <name type="scientific">Nitzschia inconspicua</name>
    <dbReference type="NCBI Taxonomy" id="303405"/>
    <lineage>
        <taxon>Eukaryota</taxon>
        <taxon>Sar</taxon>
        <taxon>Stramenopiles</taxon>
        <taxon>Ochrophyta</taxon>
        <taxon>Bacillariophyta</taxon>
        <taxon>Bacillariophyceae</taxon>
        <taxon>Bacillariophycidae</taxon>
        <taxon>Bacillariales</taxon>
        <taxon>Bacillariaceae</taxon>
        <taxon>Nitzschia</taxon>
    </lineage>
</organism>
<keyword evidence="1" id="KW-0175">Coiled coil</keyword>
<keyword evidence="2" id="KW-0732">Signal</keyword>
<dbReference type="PROSITE" id="PS51257">
    <property type="entry name" value="PROKAR_LIPOPROTEIN"/>
    <property type="match status" value="1"/>
</dbReference>
<dbReference type="Proteomes" id="UP000693970">
    <property type="component" value="Unassembled WGS sequence"/>
</dbReference>
<accession>A0A9K3LIL6</accession>
<comment type="caution">
    <text evidence="3">The sequence shown here is derived from an EMBL/GenBank/DDBJ whole genome shotgun (WGS) entry which is preliminary data.</text>
</comment>
<feature type="coiled-coil region" evidence="1">
    <location>
        <begin position="29"/>
        <end position="92"/>
    </location>
</feature>
<dbReference type="EMBL" id="JAGRRH010000010">
    <property type="protein sequence ID" value="KAG7362807.1"/>
    <property type="molecule type" value="Genomic_DNA"/>
</dbReference>
<evidence type="ECO:0000313" key="4">
    <source>
        <dbReference type="Proteomes" id="UP000693970"/>
    </source>
</evidence>
<evidence type="ECO:0000256" key="2">
    <source>
        <dbReference type="SAM" id="SignalP"/>
    </source>
</evidence>
<name>A0A9K3LIL6_9STRA</name>
<proteinExistence type="predicted"/>